<dbReference type="Pfam" id="PF00106">
    <property type="entry name" value="adh_short"/>
    <property type="match status" value="1"/>
</dbReference>
<reference evidence="4 5" key="1">
    <citation type="journal article" date="2013" name="Nature">
        <title>The genomes of four tapeworm species reveal adaptations to parasitism.</title>
        <authorList>
            <person name="Tsai I.J."/>
            <person name="Zarowiecki M."/>
            <person name="Holroyd N."/>
            <person name="Garciarrubio A."/>
            <person name="Sanchez-Flores A."/>
            <person name="Brooks K.L."/>
            <person name="Tracey A."/>
            <person name="Bobes R.J."/>
            <person name="Fragoso G."/>
            <person name="Sciutto E."/>
            <person name="Aslett M."/>
            <person name="Beasley H."/>
            <person name="Bennett H.M."/>
            <person name="Cai J."/>
            <person name="Camicia F."/>
            <person name="Clark R."/>
            <person name="Cucher M."/>
            <person name="De Silva N."/>
            <person name="Day T.A."/>
            <person name="Deplazes P."/>
            <person name="Estrada K."/>
            <person name="Fernandez C."/>
            <person name="Holland P.W."/>
            <person name="Hou J."/>
            <person name="Hu S."/>
            <person name="Huckvale T."/>
            <person name="Hung S.S."/>
            <person name="Kamenetzky L."/>
            <person name="Keane J.A."/>
            <person name="Kiss F."/>
            <person name="Koziol U."/>
            <person name="Lambert O."/>
            <person name="Liu K."/>
            <person name="Luo X."/>
            <person name="Luo Y."/>
            <person name="Macchiaroli N."/>
            <person name="Nichol S."/>
            <person name="Paps J."/>
            <person name="Parkinson J."/>
            <person name="Pouchkina-Stantcheva N."/>
            <person name="Riddiford N."/>
            <person name="Rosenzvit M."/>
            <person name="Salinas G."/>
            <person name="Wasmuth J.D."/>
            <person name="Zamanian M."/>
            <person name="Zheng Y."/>
            <person name="Cai X."/>
            <person name="Soberon X."/>
            <person name="Olson P.D."/>
            <person name="Laclette J.P."/>
            <person name="Brehm K."/>
            <person name="Berriman M."/>
            <person name="Garciarrubio A."/>
            <person name="Bobes R.J."/>
            <person name="Fragoso G."/>
            <person name="Sanchez-Flores A."/>
            <person name="Estrada K."/>
            <person name="Cevallos M.A."/>
            <person name="Morett E."/>
            <person name="Gonzalez V."/>
            <person name="Portillo T."/>
            <person name="Ochoa-Leyva A."/>
            <person name="Jose M.V."/>
            <person name="Sciutto E."/>
            <person name="Landa A."/>
            <person name="Jimenez L."/>
            <person name="Valdes V."/>
            <person name="Carrero J.C."/>
            <person name="Larralde C."/>
            <person name="Morales-Montor J."/>
            <person name="Limon-Lason J."/>
            <person name="Soberon X."/>
            <person name="Laclette J.P."/>
        </authorList>
    </citation>
    <scope>NUCLEOTIDE SEQUENCE [LARGE SCALE GENOMIC DNA]</scope>
</reference>
<keyword evidence="3" id="KW-0560">Oxidoreductase</keyword>
<sequence>MAGFVLVCVVGFVLFKLFYFAWTILRYFDPIKHALSKRHELRRAGDWAIITGSTDGIGRAFAEELASDGLNIFLISRNAEKLLHVSQDLEHEQKVQTKYFVADFTKGDFYEALKREIDALSSVACLINNVGMSQICAGPIATCEFLSTEFIQRMIFCNAISTACMTRITMPKMLLSYEKDPKHPPCIINMSSVSAIYPRPYKSLYAACKSFVQNFSASVSGETRGLLDTRIRFLTLTPGFVWTPSRGEKKVNFFKPTPELFANSALGMIGVASQCCGFMPHELMVFGLGLLPGYLRDWVIAKFELKQREKFQLHEKAQ</sequence>
<dbReference type="OrthoDB" id="5545019at2759"/>
<dbReference type="PANTHER" id="PTHR43899">
    <property type="entry name" value="RH59310P"/>
    <property type="match status" value="1"/>
</dbReference>
<dbReference type="GO" id="GO:0016491">
    <property type="term" value="F:oxidoreductase activity"/>
    <property type="evidence" value="ECO:0007669"/>
    <property type="project" value="UniProtKB-KW"/>
</dbReference>
<dbReference type="PROSITE" id="PS00061">
    <property type="entry name" value="ADH_SHORT"/>
    <property type="match status" value="1"/>
</dbReference>
<dbReference type="CDD" id="cd05356">
    <property type="entry name" value="17beta-HSD1_like_SDR_c"/>
    <property type="match status" value="1"/>
</dbReference>
<dbReference type="PANTHER" id="PTHR43899:SF13">
    <property type="entry name" value="RH59310P"/>
    <property type="match status" value="1"/>
</dbReference>
<dbReference type="InterPro" id="IPR020904">
    <property type="entry name" value="Sc_DH/Rdtase_CS"/>
</dbReference>
<dbReference type="InterPro" id="IPR036291">
    <property type="entry name" value="NAD(P)-bd_dom_sf"/>
</dbReference>
<protein>
    <submittedName>
        <fullName evidence="4 6">Steroid dehydrogenase</fullName>
    </submittedName>
</protein>
<dbReference type="Proteomes" id="UP000492820">
    <property type="component" value="Unassembled WGS sequence"/>
</dbReference>
<dbReference type="InterPro" id="IPR002347">
    <property type="entry name" value="SDR_fam"/>
</dbReference>
<dbReference type="AlphaFoldDB" id="A0A068WLB4"/>
<dbReference type="GO" id="GO:0005783">
    <property type="term" value="C:endoplasmic reticulum"/>
    <property type="evidence" value="ECO:0007669"/>
    <property type="project" value="UniProtKB-SubCell"/>
</dbReference>
<comment type="similarity">
    <text evidence="2">Belongs to the short-chain dehydrogenases/reductases (SDR) family.</text>
</comment>
<gene>
    <name evidence="4" type="ORF">EgrG_000624600</name>
</gene>
<dbReference type="PRINTS" id="PR00081">
    <property type="entry name" value="GDHRDH"/>
</dbReference>
<dbReference type="SUPFAM" id="SSF51735">
    <property type="entry name" value="NAD(P)-binding Rossmann-fold domains"/>
    <property type="match status" value="1"/>
</dbReference>
<dbReference type="Gene3D" id="3.40.50.720">
    <property type="entry name" value="NAD(P)-binding Rossmann-like Domain"/>
    <property type="match status" value="1"/>
</dbReference>
<dbReference type="InterPro" id="IPR051019">
    <property type="entry name" value="VLCFA-Steroid_DH"/>
</dbReference>
<comment type="subcellular location">
    <subcellularLocation>
        <location evidence="1">Endoplasmic reticulum</location>
    </subcellularLocation>
</comment>
<evidence type="ECO:0000313" key="4">
    <source>
        <dbReference type="EMBL" id="CDS18459.1"/>
    </source>
</evidence>
<proteinExistence type="inferred from homology"/>
<evidence type="ECO:0000256" key="3">
    <source>
        <dbReference type="ARBA" id="ARBA00023002"/>
    </source>
</evidence>
<evidence type="ECO:0000256" key="1">
    <source>
        <dbReference type="ARBA" id="ARBA00004240"/>
    </source>
</evidence>
<dbReference type="PIRSF" id="PIRSF000126">
    <property type="entry name" value="11-beta-HSD1"/>
    <property type="match status" value="1"/>
</dbReference>
<reference evidence="6" key="3">
    <citation type="submission" date="2020-10" db="UniProtKB">
        <authorList>
            <consortium name="WormBaseParasite"/>
        </authorList>
    </citation>
    <scope>IDENTIFICATION</scope>
</reference>
<dbReference type="EMBL" id="LK028578">
    <property type="protein sequence ID" value="CDS18459.1"/>
    <property type="molecule type" value="Genomic_DNA"/>
</dbReference>
<evidence type="ECO:0000256" key="2">
    <source>
        <dbReference type="ARBA" id="ARBA00006484"/>
    </source>
</evidence>
<name>A0A068WLB4_ECHGR</name>
<evidence type="ECO:0000313" key="6">
    <source>
        <dbReference type="WBParaSite" id="EgrG_000624600"/>
    </source>
</evidence>
<dbReference type="WBParaSite" id="EgrG_000624600">
    <property type="protein sequence ID" value="EgrG_000624600"/>
    <property type="gene ID" value="EgrG_000624600"/>
</dbReference>
<accession>A0A068WLB4</accession>
<organism evidence="4">
    <name type="scientific">Echinococcus granulosus</name>
    <name type="common">Hydatid tapeworm</name>
    <dbReference type="NCBI Taxonomy" id="6210"/>
    <lineage>
        <taxon>Eukaryota</taxon>
        <taxon>Metazoa</taxon>
        <taxon>Spiralia</taxon>
        <taxon>Lophotrochozoa</taxon>
        <taxon>Platyhelminthes</taxon>
        <taxon>Cestoda</taxon>
        <taxon>Eucestoda</taxon>
        <taxon>Cyclophyllidea</taxon>
        <taxon>Taeniidae</taxon>
        <taxon>Echinococcus</taxon>
        <taxon>Echinococcus granulosus group</taxon>
    </lineage>
</organism>
<evidence type="ECO:0000313" key="5">
    <source>
        <dbReference type="Proteomes" id="UP000492820"/>
    </source>
</evidence>
<reference evidence="4" key="2">
    <citation type="submission" date="2014-06" db="EMBL/GenBank/DDBJ databases">
        <authorList>
            <person name="Aslett M."/>
        </authorList>
    </citation>
    <scope>NUCLEOTIDE SEQUENCE</scope>
</reference>